<dbReference type="Proteomes" id="UP000077315">
    <property type="component" value="Unassembled WGS sequence"/>
</dbReference>
<dbReference type="VEuPathDB" id="FungiDB:PHYBLDRAFT_173471"/>
<gene>
    <name evidence="1" type="ORF">PHYBLDRAFT_173471</name>
</gene>
<dbReference type="AlphaFoldDB" id="A0A162ZQV6"/>
<name>A0A162ZQV6_PHYB8</name>
<evidence type="ECO:0000313" key="2">
    <source>
        <dbReference type="Proteomes" id="UP000077315"/>
    </source>
</evidence>
<keyword evidence="2" id="KW-1185">Reference proteome</keyword>
<proteinExistence type="predicted"/>
<sequence>MINSTWALSSLFSDISMFFTVNTLTLEIVSPTAQRVHMLLSSILLVDDHKCRLMTKYLEESTEVVFDKANTARLNDIRQKISCVTINKIKLELSKSIISEKLTKECKFLLRYKYLLQCYHTLTAFDIILICLIPRH</sequence>
<evidence type="ECO:0000313" key="1">
    <source>
        <dbReference type="EMBL" id="OAD68481.1"/>
    </source>
</evidence>
<organism evidence="1 2">
    <name type="scientific">Phycomyces blakesleeanus (strain ATCC 8743b / DSM 1359 / FGSC 10004 / NBRC 33097 / NRRL 1555)</name>
    <dbReference type="NCBI Taxonomy" id="763407"/>
    <lineage>
        <taxon>Eukaryota</taxon>
        <taxon>Fungi</taxon>
        <taxon>Fungi incertae sedis</taxon>
        <taxon>Mucoromycota</taxon>
        <taxon>Mucoromycotina</taxon>
        <taxon>Mucoromycetes</taxon>
        <taxon>Mucorales</taxon>
        <taxon>Phycomycetaceae</taxon>
        <taxon>Phycomyces</taxon>
    </lineage>
</organism>
<dbReference type="InParanoid" id="A0A162ZQV6"/>
<reference evidence="2" key="1">
    <citation type="submission" date="2015-06" db="EMBL/GenBank/DDBJ databases">
        <title>Expansion of signal transduction pathways in fungi by whole-genome duplication.</title>
        <authorList>
            <consortium name="DOE Joint Genome Institute"/>
            <person name="Corrochano L.M."/>
            <person name="Kuo A."/>
            <person name="Marcet-Houben M."/>
            <person name="Polaino S."/>
            <person name="Salamov A."/>
            <person name="Villalobos J.M."/>
            <person name="Alvarez M.I."/>
            <person name="Avalos J."/>
            <person name="Benito E.P."/>
            <person name="Benoit I."/>
            <person name="Burger G."/>
            <person name="Camino L.P."/>
            <person name="Canovas D."/>
            <person name="Cerda-Olmedo E."/>
            <person name="Cheng J.-F."/>
            <person name="Dominguez A."/>
            <person name="Elias M."/>
            <person name="Eslava A.P."/>
            <person name="Glaser F."/>
            <person name="Grimwood J."/>
            <person name="Gutierrez G."/>
            <person name="Heitman J."/>
            <person name="Henrissat B."/>
            <person name="Iturriaga E.A."/>
            <person name="Lang B.F."/>
            <person name="Lavin J.L."/>
            <person name="Lee S."/>
            <person name="Li W."/>
            <person name="Lindquist E."/>
            <person name="Lopez-Garcia S."/>
            <person name="Luque E.M."/>
            <person name="Marcos A.T."/>
            <person name="Martin J."/>
            <person name="McCluskey K."/>
            <person name="Medina H.R."/>
            <person name="Miralles-Duran A."/>
            <person name="Miyazaki A."/>
            <person name="Munoz-Torres E."/>
            <person name="Oguiza J.A."/>
            <person name="Ohm R."/>
            <person name="Olmedo M."/>
            <person name="Orejas M."/>
            <person name="Ortiz-Castellanos L."/>
            <person name="Pisabarro A.G."/>
            <person name="Rodriguez-Romero J."/>
            <person name="Ruiz-Herrera J."/>
            <person name="Ruiz-Vazquez R."/>
            <person name="Sanz C."/>
            <person name="Schackwitz W."/>
            <person name="Schmutz J."/>
            <person name="Shahriari M."/>
            <person name="Shelest E."/>
            <person name="Silva-Franco F."/>
            <person name="Soanes D."/>
            <person name="Syed K."/>
            <person name="Tagua V.G."/>
            <person name="Talbot N.J."/>
            <person name="Thon M."/>
            <person name="De vries R.P."/>
            <person name="Wiebenga A."/>
            <person name="Yadav J.S."/>
            <person name="Braun E.L."/>
            <person name="Baker S."/>
            <person name="Garre V."/>
            <person name="Horwitz B."/>
            <person name="Torres-Martinez S."/>
            <person name="Idnurm A."/>
            <person name="Herrera-Estrella A."/>
            <person name="Gabaldon T."/>
            <person name="Grigoriev I.V."/>
        </authorList>
    </citation>
    <scope>NUCLEOTIDE SEQUENCE [LARGE SCALE GENOMIC DNA]</scope>
    <source>
        <strain evidence="2">NRRL 1555(-)</strain>
    </source>
</reference>
<dbReference type="RefSeq" id="XP_018286521.1">
    <property type="nucleotide sequence ID" value="XM_018437042.1"/>
</dbReference>
<accession>A0A162ZQV6</accession>
<dbReference type="EMBL" id="KV440995">
    <property type="protein sequence ID" value="OAD68481.1"/>
    <property type="molecule type" value="Genomic_DNA"/>
</dbReference>
<dbReference type="GeneID" id="28997948"/>
<protein>
    <submittedName>
        <fullName evidence="1">Uncharacterized protein</fullName>
    </submittedName>
</protein>